<dbReference type="InterPro" id="IPR046582">
    <property type="entry name" value="DUF6630"/>
</dbReference>
<dbReference type="RefSeq" id="WP_144794623.1">
    <property type="nucleotide sequence ID" value="NZ_BAAAPG010000001.1"/>
</dbReference>
<evidence type="ECO:0000259" key="1">
    <source>
        <dbReference type="Pfam" id="PF20335"/>
    </source>
</evidence>
<dbReference type="Pfam" id="PF20335">
    <property type="entry name" value="DUF6630"/>
    <property type="match status" value="1"/>
</dbReference>
<reference evidence="2 3" key="1">
    <citation type="submission" date="2020-08" db="EMBL/GenBank/DDBJ databases">
        <title>Sequencing the genomes of 1000 actinobacteria strains.</title>
        <authorList>
            <person name="Klenk H.-P."/>
        </authorList>
    </citation>
    <scope>NUCLEOTIDE SEQUENCE [LARGE SCALE GENOMIC DNA]</scope>
    <source>
        <strain evidence="2 3">DSM 24823</strain>
    </source>
</reference>
<evidence type="ECO:0000313" key="3">
    <source>
        <dbReference type="Proteomes" id="UP000517712"/>
    </source>
</evidence>
<feature type="domain" description="DUF6630" evidence="1">
    <location>
        <begin position="7"/>
        <end position="137"/>
    </location>
</feature>
<protein>
    <recommendedName>
        <fullName evidence="1">DUF6630 domain-containing protein</fullName>
    </recommendedName>
</protein>
<sequence>MSAIDDWTRLCELLDDDPEITPAVREAVNEGDDPWDALIDALDDAGALAYLDSEDTGEELAEALPALPRVQRLGIDLDEVGDVHDLGSAIARAEAILAPHDIRLLHIEDPEDEEAYPLIAVSSADHDEAVALIEKLTH</sequence>
<dbReference type="AlphaFoldDB" id="A0A7W9FBE6"/>
<keyword evidence="3" id="KW-1185">Reference proteome</keyword>
<comment type="caution">
    <text evidence="2">The sequence shown here is derived from an EMBL/GenBank/DDBJ whole genome shotgun (WGS) entry which is preliminary data.</text>
</comment>
<name>A0A7W9FBE6_9MICO</name>
<proteinExistence type="predicted"/>
<dbReference type="EMBL" id="JACHMU010000001">
    <property type="protein sequence ID" value="MBB5743112.1"/>
    <property type="molecule type" value="Genomic_DNA"/>
</dbReference>
<accession>A0A7W9FBE6</accession>
<organism evidence="2 3">
    <name type="scientific">Microbacterium ginsengiterrae</name>
    <dbReference type="NCBI Taxonomy" id="546115"/>
    <lineage>
        <taxon>Bacteria</taxon>
        <taxon>Bacillati</taxon>
        <taxon>Actinomycetota</taxon>
        <taxon>Actinomycetes</taxon>
        <taxon>Micrococcales</taxon>
        <taxon>Microbacteriaceae</taxon>
        <taxon>Microbacterium</taxon>
    </lineage>
</organism>
<dbReference type="Proteomes" id="UP000517712">
    <property type="component" value="Unassembled WGS sequence"/>
</dbReference>
<gene>
    <name evidence="2" type="ORF">HD600_001609</name>
</gene>
<evidence type="ECO:0000313" key="2">
    <source>
        <dbReference type="EMBL" id="MBB5743112.1"/>
    </source>
</evidence>